<comment type="caution">
    <text evidence="2">The sequence shown here is derived from an EMBL/GenBank/DDBJ whole genome shotgun (WGS) entry which is preliminary data.</text>
</comment>
<dbReference type="Proteomes" id="UP000031668">
    <property type="component" value="Unassembled WGS sequence"/>
</dbReference>
<dbReference type="OrthoDB" id="1101576at2759"/>
<gene>
    <name evidence="2" type="ORF">RF11_10946</name>
</gene>
<reference evidence="2 3" key="1">
    <citation type="journal article" date="2014" name="Genome Biol. Evol.">
        <title>The genome of the myxosporean Thelohanellus kitauei shows adaptations to nutrient acquisition within its fish host.</title>
        <authorList>
            <person name="Yang Y."/>
            <person name="Xiong J."/>
            <person name="Zhou Z."/>
            <person name="Huo F."/>
            <person name="Miao W."/>
            <person name="Ran C."/>
            <person name="Liu Y."/>
            <person name="Zhang J."/>
            <person name="Feng J."/>
            <person name="Wang M."/>
            <person name="Wang M."/>
            <person name="Wang L."/>
            <person name="Yao B."/>
        </authorList>
    </citation>
    <scope>NUCLEOTIDE SEQUENCE [LARGE SCALE GENOMIC DNA]</scope>
    <source>
        <strain evidence="2">Wuqing</strain>
    </source>
</reference>
<organism evidence="2 3">
    <name type="scientific">Thelohanellus kitauei</name>
    <name type="common">Myxosporean</name>
    <dbReference type="NCBI Taxonomy" id="669202"/>
    <lineage>
        <taxon>Eukaryota</taxon>
        <taxon>Metazoa</taxon>
        <taxon>Cnidaria</taxon>
        <taxon>Myxozoa</taxon>
        <taxon>Myxosporea</taxon>
        <taxon>Bivalvulida</taxon>
        <taxon>Platysporina</taxon>
        <taxon>Myxobolidae</taxon>
        <taxon>Thelohanellus</taxon>
    </lineage>
</organism>
<accession>A0A0C2J569</accession>
<keyword evidence="3" id="KW-1185">Reference proteome</keyword>
<feature type="compositionally biased region" description="Basic and acidic residues" evidence="1">
    <location>
        <begin position="62"/>
        <end position="85"/>
    </location>
</feature>
<name>A0A0C2J569_THEKT</name>
<feature type="region of interest" description="Disordered" evidence="1">
    <location>
        <begin position="62"/>
        <end position="86"/>
    </location>
</feature>
<dbReference type="EMBL" id="JWZT01004359">
    <property type="protein sequence ID" value="KII64278.1"/>
    <property type="molecule type" value="Genomic_DNA"/>
</dbReference>
<evidence type="ECO:0000313" key="3">
    <source>
        <dbReference type="Proteomes" id="UP000031668"/>
    </source>
</evidence>
<proteinExistence type="predicted"/>
<evidence type="ECO:0000256" key="1">
    <source>
        <dbReference type="SAM" id="MobiDB-lite"/>
    </source>
</evidence>
<protein>
    <submittedName>
        <fullName evidence="2">Uncharacterized protein</fullName>
    </submittedName>
</protein>
<sequence>MVELIQMIDTTTVDHVYQCLRESFDRLYVDCKQDMSLVTEGKPQMVGREVWGRNDVERKAITAEWEPSHEGGKRNETRGKDDKFHKRERQVLSTDNLIDCLRKLEL</sequence>
<dbReference type="AlphaFoldDB" id="A0A0C2J569"/>
<evidence type="ECO:0000313" key="2">
    <source>
        <dbReference type="EMBL" id="KII64278.1"/>
    </source>
</evidence>